<feature type="coiled-coil region" evidence="1">
    <location>
        <begin position="354"/>
        <end position="393"/>
    </location>
</feature>
<evidence type="ECO:0000313" key="4">
    <source>
        <dbReference type="Proteomes" id="UP000007241"/>
    </source>
</evidence>
<feature type="region of interest" description="Disordered" evidence="2">
    <location>
        <begin position="328"/>
        <end position="349"/>
    </location>
</feature>
<feature type="region of interest" description="Disordered" evidence="2">
    <location>
        <begin position="462"/>
        <end position="488"/>
    </location>
</feature>
<dbReference type="Proteomes" id="UP000007241">
    <property type="component" value="Unassembled WGS sequence"/>
</dbReference>
<feature type="compositionally biased region" description="Polar residues" evidence="2">
    <location>
        <begin position="467"/>
        <end position="488"/>
    </location>
</feature>
<dbReference type="InterPro" id="IPR028938">
    <property type="entry name" value="Rsf1-like"/>
</dbReference>
<dbReference type="Gene3D" id="3.30.40.10">
    <property type="entry name" value="Zinc/RING finger domain, C3HC4 (zinc finger)"/>
    <property type="match status" value="1"/>
</dbReference>
<gene>
    <name evidence="3" type="ORF">BATDEDRAFT_86010</name>
</gene>
<dbReference type="InterPro" id="IPR013083">
    <property type="entry name" value="Znf_RING/FYVE/PHD"/>
</dbReference>
<proteinExistence type="predicted"/>
<name>F4NU84_BATDJ</name>
<evidence type="ECO:0008006" key="5">
    <source>
        <dbReference type="Google" id="ProtNLM"/>
    </source>
</evidence>
<dbReference type="PANTHER" id="PTHR14296:SF3">
    <property type="entry name" value="DIKAR, ISOFORM F"/>
    <property type="match status" value="1"/>
</dbReference>
<reference evidence="3 4" key="1">
    <citation type="submission" date="2009-12" db="EMBL/GenBank/DDBJ databases">
        <title>The draft genome of Batrachochytrium dendrobatidis.</title>
        <authorList>
            <consortium name="US DOE Joint Genome Institute (JGI-PGF)"/>
            <person name="Kuo A."/>
            <person name="Salamov A."/>
            <person name="Schmutz J."/>
            <person name="Lucas S."/>
            <person name="Pitluck S."/>
            <person name="Rosenblum E."/>
            <person name="Stajich J."/>
            <person name="Eisen M."/>
            <person name="Grigoriev I.V."/>
        </authorList>
    </citation>
    <scope>NUCLEOTIDE SEQUENCE [LARGE SCALE GENOMIC DNA]</scope>
    <source>
        <strain evidence="4">JAM81 / FGSC 10211</strain>
    </source>
</reference>
<dbReference type="GO" id="GO:0006355">
    <property type="term" value="P:regulation of DNA-templated transcription"/>
    <property type="evidence" value="ECO:0007669"/>
    <property type="project" value="InterPro"/>
</dbReference>
<evidence type="ECO:0000313" key="3">
    <source>
        <dbReference type="EMBL" id="EGF83588.1"/>
    </source>
</evidence>
<evidence type="ECO:0000256" key="1">
    <source>
        <dbReference type="SAM" id="Coils"/>
    </source>
</evidence>
<dbReference type="EMBL" id="GL882879">
    <property type="protein sequence ID" value="EGF83588.1"/>
    <property type="molecule type" value="Genomic_DNA"/>
</dbReference>
<protein>
    <recommendedName>
        <fullName evidence="5">PHD-type domain-containing protein</fullName>
    </recommendedName>
</protein>
<organism evidence="3 4">
    <name type="scientific">Batrachochytrium dendrobatidis (strain JAM81 / FGSC 10211)</name>
    <name type="common">Frog chytrid fungus</name>
    <dbReference type="NCBI Taxonomy" id="684364"/>
    <lineage>
        <taxon>Eukaryota</taxon>
        <taxon>Fungi</taxon>
        <taxon>Fungi incertae sedis</taxon>
        <taxon>Chytridiomycota</taxon>
        <taxon>Chytridiomycota incertae sedis</taxon>
        <taxon>Chytridiomycetes</taxon>
        <taxon>Rhizophydiales</taxon>
        <taxon>Rhizophydiales incertae sedis</taxon>
        <taxon>Batrachochytrium</taxon>
    </lineage>
</organism>
<dbReference type="OrthoDB" id="303107at2759"/>
<dbReference type="AlphaFoldDB" id="F4NU84"/>
<dbReference type="InterPro" id="IPR011011">
    <property type="entry name" value="Znf_FYVE_PHD"/>
</dbReference>
<keyword evidence="1" id="KW-0175">Coiled coil</keyword>
<keyword evidence="4" id="KW-1185">Reference proteome</keyword>
<evidence type="ECO:0000256" key="2">
    <source>
        <dbReference type="SAM" id="MobiDB-lite"/>
    </source>
</evidence>
<dbReference type="GeneID" id="18242289"/>
<dbReference type="OMA" id="ECLKPGH"/>
<dbReference type="InParanoid" id="F4NU84"/>
<dbReference type="SUPFAM" id="SSF57903">
    <property type="entry name" value="FYVE/PHD zinc finger"/>
    <property type="match status" value="1"/>
</dbReference>
<dbReference type="STRING" id="684364.F4NU84"/>
<dbReference type="RefSeq" id="XP_006676147.1">
    <property type="nucleotide sequence ID" value="XM_006676084.1"/>
</dbReference>
<sequence>MRLAAKRASKLLIDAEADPASESDISVYKDTKSSLAQNYICAPAYEGYVYSGVSEAIQQLQSTWEFVAVCQFFHLYYNDFGMDDFYTEQLEDNLPQIPATKYIIDIHILLLQRSTCVRNIDHSNWLGVFSTQLKKRMEDEDNMIAGFIDGIEYDNIPLCTKVLILQRLCDWQFVDLDRFKPLKNTEENDQLLWRVEPIGFDAQNNTYFLFDDNRVYMDTSKRNGLLAHSRRKMTIESDSDDDLSGTPSKKWTMVCRTIKDWETWPERFQASTHPDERALYKYLTLEAKPHAISQIKKWNTVRNLSEALQNRKRSTRLQIRELTDSESMYNGVSSRSRRQTRATENTGNSSLNLVKRLEEESRRKEAQHKAKELKRLELEKKRESRILERARRNIKYESLPLYVLPKVEQQSVDDFQHSTSFGGANDSHPISPTRLMSALDGSIPSTSTAFVKNKRKTYAEMSKSDVVESSLTRQRSKPVKSSYSSTPKRTRTVATTSAFTDDLVVNTPTTESIKQNTKMAVSFLNDEPVEMPEANNETWFFHCRCGLSGINLDDGFPMIECGSCKKWSHIACAITTKSGKPCTSAQVQKWEANDYTCPKCTIKARRKSAAAIKTFKSSPSTLSAAAFPGDAQYLASDDDVSDRSQLGLPLSMKTKKRRVVSDMNAKPTQKQPVSQTFTYSPSANEPVWNNNVVYYESNQPVIHTDSNGHDWGFARGLDAIVEAALYSDTSTTSSTVASNVFNTYNGNADGNAWIAHRGTNHPVTLQPQSVESNASQDMNADLVRPTQPHSRIPSAELSSVTGLLSLVAERHNGTNHPVTEPTRQLLQRLTASENSY</sequence>
<accession>F4NU84</accession>
<dbReference type="GO" id="GO:0031213">
    <property type="term" value="C:RSF complex"/>
    <property type="evidence" value="ECO:0007669"/>
    <property type="project" value="InterPro"/>
</dbReference>
<dbReference type="PANTHER" id="PTHR14296">
    <property type="entry name" value="REMODELING AND SPACING FACTOR 1"/>
    <property type="match status" value="1"/>
</dbReference>
<dbReference type="HOGENOM" id="CLU_339779_0_0_1"/>